<dbReference type="Proteomes" id="UP001153714">
    <property type="component" value="Chromosome 14"/>
</dbReference>
<feature type="domain" description="Nose resistant-to-fluoxetine protein N-terminal" evidence="3">
    <location>
        <begin position="41"/>
        <end position="119"/>
    </location>
</feature>
<dbReference type="EMBL" id="OU893345">
    <property type="protein sequence ID" value="CAG9785763.1"/>
    <property type="molecule type" value="Genomic_DNA"/>
</dbReference>
<gene>
    <name evidence="4" type="ORF">DIATSA_LOCUS3773</name>
</gene>
<feature type="transmembrane region" description="Helical" evidence="1">
    <location>
        <begin position="158"/>
        <end position="180"/>
    </location>
</feature>
<keyword evidence="2" id="KW-0732">Signal</keyword>
<keyword evidence="1" id="KW-1133">Transmembrane helix</keyword>
<reference evidence="4" key="2">
    <citation type="submission" date="2022-10" db="EMBL/GenBank/DDBJ databases">
        <authorList>
            <consortium name="ENA_rothamsted_submissions"/>
            <consortium name="culmorum"/>
            <person name="King R."/>
        </authorList>
    </citation>
    <scope>NUCLEOTIDE SEQUENCE</scope>
</reference>
<proteinExistence type="predicted"/>
<evidence type="ECO:0000259" key="3">
    <source>
        <dbReference type="Pfam" id="PF20146"/>
    </source>
</evidence>
<dbReference type="Pfam" id="PF20146">
    <property type="entry name" value="NRF"/>
    <property type="match status" value="1"/>
</dbReference>
<evidence type="ECO:0000256" key="1">
    <source>
        <dbReference type="SAM" id="Phobius"/>
    </source>
</evidence>
<sequence>MIFLTALFVQLLVIVSTDAKGYRSSALDHNLHEKVLDPQQCEKQLEYIISDGRQLRAQFMDASVRTPRGILLNNYRDMGNYYQCLDIRNYADNMQVEGKYCVINIPIPHDLDTISLPGIGPGFPWTNHRDWDNYFNRRTSEGQSLESLQQYELGKENVMFLLGTAEVSSGYGVIIIYLFLFNLI</sequence>
<dbReference type="OrthoDB" id="118951at2759"/>
<feature type="signal peptide" evidence="2">
    <location>
        <begin position="1"/>
        <end position="19"/>
    </location>
</feature>
<dbReference type="InterPro" id="IPR006621">
    <property type="entry name" value="Nose-resist-to-fluoxetine_N"/>
</dbReference>
<keyword evidence="1" id="KW-0812">Transmembrane</keyword>
<protein>
    <recommendedName>
        <fullName evidence="3">Nose resistant-to-fluoxetine protein N-terminal domain-containing protein</fullName>
    </recommendedName>
</protein>
<organism evidence="4 5">
    <name type="scientific">Diatraea saccharalis</name>
    <name type="common">sugarcane borer</name>
    <dbReference type="NCBI Taxonomy" id="40085"/>
    <lineage>
        <taxon>Eukaryota</taxon>
        <taxon>Metazoa</taxon>
        <taxon>Ecdysozoa</taxon>
        <taxon>Arthropoda</taxon>
        <taxon>Hexapoda</taxon>
        <taxon>Insecta</taxon>
        <taxon>Pterygota</taxon>
        <taxon>Neoptera</taxon>
        <taxon>Endopterygota</taxon>
        <taxon>Lepidoptera</taxon>
        <taxon>Glossata</taxon>
        <taxon>Ditrysia</taxon>
        <taxon>Pyraloidea</taxon>
        <taxon>Crambidae</taxon>
        <taxon>Crambinae</taxon>
        <taxon>Diatraea</taxon>
    </lineage>
</organism>
<keyword evidence="1" id="KW-0472">Membrane</keyword>
<feature type="chain" id="PRO_5040176699" description="Nose resistant-to-fluoxetine protein N-terminal domain-containing protein" evidence="2">
    <location>
        <begin position="20"/>
        <end position="184"/>
    </location>
</feature>
<reference evidence="4" key="1">
    <citation type="submission" date="2021-12" db="EMBL/GenBank/DDBJ databases">
        <authorList>
            <person name="King R."/>
        </authorList>
    </citation>
    <scope>NUCLEOTIDE SEQUENCE</scope>
</reference>
<name>A0A9N9QY56_9NEOP</name>
<evidence type="ECO:0000256" key="2">
    <source>
        <dbReference type="SAM" id="SignalP"/>
    </source>
</evidence>
<accession>A0A9N9QY56</accession>
<evidence type="ECO:0000313" key="5">
    <source>
        <dbReference type="Proteomes" id="UP001153714"/>
    </source>
</evidence>
<evidence type="ECO:0000313" key="4">
    <source>
        <dbReference type="EMBL" id="CAG9785763.1"/>
    </source>
</evidence>
<dbReference type="AlphaFoldDB" id="A0A9N9QY56"/>
<keyword evidence="5" id="KW-1185">Reference proteome</keyword>